<feature type="transmembrane region" description="Helical" evidence="6">
    <location>
        <begin position="12"/>
        <end position="30"/>
    </location>
</feature>
<dbReference type="Pfam" id="PF00420">
    <property type="entry name" value="Oxidored_q2"/>
    <property type="match status" value="1"/>
</dbReference>
<evidence type="ECO:0000256" key="1">
    <source>
        <dbReference type="ARBA" id="ARBA00004141"/>
    </source>
</evidence>
<keyword evidence="8" id="KW-1185">Reference proteome</keyword>
<dbReference type="Gene3D" id="1.10.287.3510">
    <property type="match status" value="1"/>
</dbReference>
<evidence type="ECO:0000256" key="5">
    <source>
        <dbReference type="ARBA" id="ARBA00023136"/>
    </source>
</evidence>
<evidence type="ECO:0000256" key="2">
    <source>
        <dbReference type="ARBA" id="ARBA00010388"/>
    </source>
</evidence>
<accession>A0ABV6YJT4</accession>
<evidence type="ECO:0000256" key="3">
    <source>
        <dbReference type="ARBA" id="ARBA00022692"/>
    </source>
</evidence>
<keyword evidence="3 6" id="KW-0812">Transmembrane</keyword>
<evidence type="ECO:0000313" key="7">
    <source>
        <dbReference type="EMBL" id="MFC1572598.1"/>
    </source>
</evidence>
<dbReference type="Proteomes" id="UP001593833">
    <property type="component" value="Unassembled WGS sequence"/>
</dbReference>
<comment type="similarity">
    <text evidence="2">Belongs to the CPA3 antiporters (TC 2.A.63) subunit C family.</text>
</comment>
<keyword evidence="4 6" id="KW-1133">Transmembrane helix</keyword>
<dbReference type="InterPro" id="IPR050601">
    <property type="entry name" value="CPA3_antiporter_subunitC"/>
</dbReference>
<dbReference type="EMBL" id="JBHPKH010000023">
    <property type="protein sequence ID" value="MFC1572598.1"/>
    <property type="molecule type" value="Genomic_DNA"/>
</dbReference>
<organism evidence="7 8">
    <name type="scientific">Eiseniibacteriota bacterium</name>
    <dbReference type="NCBI Taxonomy" id="2212470"/>
    <lineage>
        <taxon>Bacteria</taxon>
        <taxon>Candidatus Eiseniibacteriota</taxon>
    </lineage>
</organism>
<comment type="caution">
    <text evidence="7">The sequence shown here is derived from an EMBL/GenBank/DDBJ whole genome shotgun (WGS) entry which is preliminary data.</text>
</comment>
<keyword evidence="5 6" id="KW-0472">Membrane</keyword>
<gene>
    <name evidence="7" type="ORF">ACFL6M_03260</name>
</gene>
<sequence length="127" mass="14417">MGEVLEALFSERWPYLLTVVMLLIGLYGMLMKRNLVKKLIGMNIFQCAIILFFIVHAYKYNASVPVYSEVLGEHPELYMNPIPHGLMLTAIVVSVATTGVALALLTLIYRRFGTVDEVELLQKLREE</sequence>
<evidence type="ECO:0000313" key="8">
    <source>
        <dbReference type="Proteomes" id="UP001593833"/>
    </source>
</evidence>
<protein>
    <submittedName>
        <fullName evidence="7">Cation:proton antiporter subunit C</fullName>
    </submittedName>
</protein>
<dbReference type="PANTHER" id="PTHR34583:SF3">
    <property type="entry name" value="MULTISUBUNIT SODIUM_HYDROGEN ANTIPORTER, MNHC SUBUNIT"/>
    <property type="match status" value="1"/>
</dbReference>
<dbReference type="InterPro" id="IPR039428">
    <property type="entry name" value="NUOK/Mnh_C1-like"/>
</dbReference>
<dbReference type="PANTHER" id="PTHR34583">
    <property type="entry name" value="ANTIPORTER SUBUNIT MNHC2-RELATED"/>
    <property type="match status" value="1"/>
</dbReference>
<proteinExistence type="inferred from homology"/>
<reference evidence="7 8" key="1">
    <citation type="submission" date="2024-09" db="EMBL/GenBank/DDBJ databases">
        <authorList>
            <person name="D'Angelo T."/>
        </authorList>
    </citation>
    <scope>NUCLEOTIDE SEQUENCE [LARGE SCALE GENOMIC DNA]</scope>
    <source>
        <strain evidence="7">SAG AM-320-E07</strain>
    </source>
</reference>
<name>A0ABV6YJT4_UNCEI</name>
<evidence type="ECO:0000256" key="4">
    <source>
        <dbReference type="ARBA" id="ARBA00022989"/>
    </source>
</evidence>
<comment type="subcellular location">
    <subcellularLocation>
        <location evidence="1">Membrane</location>
        <topology evidence="1">Multi-pass membrane protein</topology>
    </subcellularLocation>
</comment>
<feature type="transmembrane region" description="Helical" evidence="6">
    <location>
        <begin position="86"/>
        <end position="109"/>
    </location>
</feature>
<feature type="transmembrane region" description="Helical" evidence="6">
    <location>
        <begin position="39"/>
        <end position="58"/>
    </location>
</feature>
<evidence type="ECO:0000256" key="6">
    <source>
        <dbReference type="SAM" id="Phobius"/>
    </source>
</evidence>